<dbReference type="InterPro" id="IPR000008">
    <property type="entry name" value="C2_dom"/>
</dbReference>
<evidence type="ECO:0000313" key="3">
    <source>
        <dbReference type="Proteomes" id="UP001642540"/>
    </source>
</evidence>
<evidence type="ECO:0000313" key="2">
    <source>
        <dbReference type="EMBL" id="CAL8147216.1"/>
    </source>
</evidence>
<feature type="domain" description="C2" evidence="1">
    <location>
        <begin position="1"/>
        <end position="106"/>
    </location>
</feature>
<organism evidence="2 3">
    <name type="scientific">Orchesella dallaii</name>
    <dbReference type="NCBI Taxonomy" id="48710"/>
    <lineage>
        <taxon>Eukaryota</taxon>
        <taxon>Metazoa</taxon>
        <taxon>Ecdysozoa</taxon>
        <taxon>Arthropoda</taxon>
        <taxon>Hexapoda</taxon>
        <taxon>Collembola</taxon>
        <taxon>Entomobryomorpha</taxon>
        <taxon>Entomobryoidea</taxon>
        <taxon>Orchesellidae</taxon>
        <taxon>Orchesellinae</taxon>
        <taxon>Orchesella</taxon>
    </lineage>
</organism>
<dbReference type="EMBL" id="CAXLJM020000164">
    <property type="protein sequence ID" value="CAL8147216.1"/>
    <property type="molecule type" value="Genomic_DNA"/>
</dbReference>
<feature type="domain" description="C2" evidence="1">
    <location>
        <begin position="118"/>
        <end position="246"/>
    </location>
</feature>
<accession>A0ABP1S9B4</accession>
<dbReference type="Pfam" id="PF00168">
    <property type="entry name" value="C2"/>
    <property type="match status" value="2"/>
</dbReference>
<sequence length="258" mass="29132">MNIKIQVSGRNLLKKGLLRTGDPYYILKLSEDGGESKTEIGRSETLQNQLNPDWPNVFEITFDREKNQYLYFHVWDEDTLREDDTLGRVWVNVADFVDKGQMDTPNLDKAGYLIIKNADGDVGPGVMRSLYDAPESETLQFMLSASGLPTKDDVGLIPMKGDPYVTVEVIEGPDGSATEIGRTSTVSSTSNPDWGDVLTVEWNKALNQRLHFKVYDDDFLRSDDHLGQGWMQLNDYVGRGQVYTVLLLKYGRITIRKA</sequence>
<dbReference type="PROSITE" id="PS50004">
    <property type="entry name" value="C2"/>
    <property type="match status" value="2"/>
</dbReference>
<protein>
    <recommendedName>
        <fullName evidence="1">C2 domain-containing protein</fullName>
    </recommendedName>
</protein>
<keyword evidence="3" id="KW-1185">Reference proteome</keyword>
<dbReference type="PANTHER" id="PTHR47800">
    <property type="entry name" value="C2 DOMAIN-CONTAINING PROTEIN"/>
    <property type="match status" value="1"/>
</dbReference>
<dbReference type="InterPro" id="IPR035892">
    <property type="entry name" value="C2_domain_sf"/>
</dbReference>
<dbReference type="PANTHER" id="PTHR47800:SF5">
    <property type="entry name" value="FER-1-LIKE PROTEIN 6"/>
    <property type="match status" value="1"/>
</dbReference>
<dbReference type="CDD" id="cd00030">
    <property type="entry name" value="C2"/>
    <property type="match status" value="1"/>
</dbReference>
<gene>
    <name evidence="2" type="ORF">ODALV1_LOCUS31071</name>
</gene>
<dbReference type="Proteomes" id="UP001642540">
    <property type="component" value="Unassembled WGS sequence"/>
</dbReference>
<dbReference type="Gene3D" id="2.60.40.150">
    <property type="entry name" value="C2 domain"/>
    <property type="match status" value="2"/>
</dbReference>
<name>A0ABP1S9B4_9HEXA</name>
<reference evidence="2 3" key="1">
    <citation type="submission" date="2024-08" db="EMBL/GenBank/DDBJ databases">
        <authorList>
            <person name="Cucini C."/>
            <person name="Frati F."/>
        </authorList>
    </citation>
    <scope>NUCLEOTIDE SEQUENCE [LARGE SCALE GENOMIC DNA]</scope>
</reference>
<dbReference type="SMART" id="SM00239">
    <property type="entry name" value="C2"/>
    <property type="match status" value="2"/>
</dbReference>
<proteinExistence type="predicted"/>
<dbReference type="SUPFAM" id="SSF49562">
    <property type="entry name" value="C2 domain (Calcium/lipid-binding domain, CaLB)"/>
    <property type="match status" value="2"/>
</dbReference>
<evidence type="ECO:0000259" key="1">
    <source>
        <dbReference type="PROSITE" id="PS50004"/>
    </source>
</evidence>
<comment type="caution">
    <text evidence="2">The sequence shown here is derived from an EMBL/GenBank/DDBJ whole genome shotgun (WGS) entry which is preliminary data.</text>
</comment>